<dbReference type="Proteomes" id="UP000177941">
    <property type="component" value="Unassembled WGS sequence"/>
</dbReference>
<dbReference type="EC" id="5.2.1.8" evidence="5"/>
<dbReference type="EMBL" id="MHHS01000008">
    <property type="protein sequence ID" value="OGY37386.1"/>
    <property type="molecule type" value="Genomic_DNA"/>
</dbReference>
<evidence type="ECO:0000256" key="3">
    <source>
        <dbReference type="ARBA" id="ARBA00023110"/>
    </source>
</evidence>
<comment type="caution">
    <text evidence="7">The sequence shown here is derived from an EMBL/GenBank/DDBJ whole genome shotgun (WGS) entry which is preliminary data.</text>
</comment>
<comment type="catalytic activity">
    <reaction evidence="5">
        <text>[protein]-peptidylproline (omega=180) = [protein]-peptidylproline (omega=0)</text>
        <dbReference type="Rhea" id="RHEA:16237"/>
        <dbReference type="Rhea" id="RHEA-COMP:10747"/>
        <dbReference type="Rhea" id="RHEA-COMP:10748"/>
        <dbReference type="ChEBI" id="CHEBI:83833"/>
        <dbReference type="ChEBI" id="CHEBI:83834"/>
        <dbReference type="EC" id="5.2.1.8"/>
    </reaction>
</comment>
<evidence type="ECO:0000256" key="4">
    <source>
        <dbReference type="ARBA" id="ARBA00023235"/>
    </source>
</evidence>
<dbReference type="InterPro" id="IPR029000">
    <property type="entry name" value="Cyclophilin-like_dom_sf"/>
</dbReference>
<dbReference type="PANTHER" id="PTHR45625:SF4">
    <property type="entry name" value="PEPTIDYLPROLYL ISOMERASE DOMAIN AND WD REPEAT-CONTAINING PROTEIN 1"/>
    <property type="match status" value="1"/>
</dbReference>
<evidence type="ECO:0000256" key="2">
    <source>
        <dbReference type="ARBA" id="ARBA00007365"/>
    </source>
</evidence>
<evidence type="ECO:0000313" key="7">
    <source>
        <dbReference type="EMBL" id="OGY37386.1"/>
    </source>
</evidence>
<protein>
    <recommendedName>
        <fullName evidence="5">Peptidyl-prolyl cis-trans isomerase</fullName>
        <shortName evidence="5">PPIase</shortName>
        <ecNumber evidence="5">5.2.1.8</ecNumber>
    </recommendedName>
</protein>
<proteinExistence type="inferred from homology"/>
<keyword evidence="4 5" id="KW-0413">Isomerase</keyword>
<dbReference type="Gene3D" id="2.40.100.10">
    <property type="entry name" value="Cyclophilin-like"/>
    <property type="match status" value="1"/>
</dbReference>
<dbReference type="InterPro" id="IPR044666">
    <property type="entry name" value="Cyclophilin_A-like"/>
</dbReference>
<feature type="domain" description="PPIase cyclophilin-type" evidence="6">
    <location>
        <begin position="22"/>
        <end position="169"/>
    </location>
</feature>
<keyword evidence="3 5" id="KW-0697">Rotamase</keyword>
<dbReference type="AlphaFoldDB" id="A0A1G1XC23"/>
<organism evidence="7 8">
    <name type="scientific">Candidatus Andersenbacteria bacterium RIFCSPHIGHO2_12_FULL_45_11b</name>
    <dbReference type="NCBI Taxonomy" id="1797282"/>
    <lineage>
        <taxon>Bacteria</taxon>
        <taxon>Candidatus Anderseniibacteriota</taxon>
    </lineage>
</organism>
<name>A0A1G1XC23_9BACT</name>
<dbReference type="GO" id="GO:0003755">
    <property type="term" value="F:peptidyl-prolyl cis-trans isomerase activity"/>
    <property type="evidence" value="ECO:0007669"/>
    <property type="project" value="UniProtKB-UniRule"/>
</dbReference>
<comment type="function">
    <text evidence="1 5">PPIases accelerate the folding of proteins. It catalyzes the cis-trans isomerization of proline imidic peptide bonds in oligopeptides.</text>
</comment>
<dbReference type="PROSITE" id="PS50072">
    <property type="entry name" value="CSA_PPIASE_2"/>
    <property type="match status" value="1"/>
</dbReference>
<dbReference type="PIRSF" id="PIRSF001467">
    <property type="entry name" value="Peptidylpro_ismrse"/>
    <property type="match status" value="1"/>
</dbReference>
<dbReference type="PRINTS" id="PR00153">
    <property type="entry name" value="CSAPPISMRASE"/>
</dbReference>
<gene>
    <name evidence="7" type="ORF">A3E36_02950</name>
</gene>
<reference evidence="7 8" key="1">
    <citation type="journal article" date="2016" name="Nat. Commun.">
        <title>Thousands of microbial genomes shed light on interconnected biogeochemical processes in an aquifer system.</title>
        <authorList>
            <person name="Anantharaman K."/>
            <person name="Brown C.T."/>
            <person name="Hug L.A."/>
            <person name="Sharon I."/>
            <person name="Castelle C.J."/>
            <person name="Probst A.J."/>
            <person name="Thomas B.C."/>
            <person name="Singh A."/>
            <person name="Wilkins M.J."/>
            <person name="Karaoz U."/>
            <person name="Brodie E.L."/>
            <person name="Williams K.H."/>
            <person name="Hubbard S.S."/>
            <person name="Banfield J.F."/>
        </authorList>
    </citation>
    <scope>NUCLEOTIDE SEQUENCE [LARGE SCALE GENOMIC DNA]</scope>
</reference>
<evidence type="ECO:0000259" key="6">
    <source>
        <dbReference type="PROSITE" id="PS50072"/>
    </source>
</evidence>
<dbReference type="Pfam" id="PF00160">
    <property type="entry name" value="Pro_isomerase"/>
    <property type="match status" value="1"/>
</dbReference>
<dbReference type="CDD" id="cd00317">
    <property type="entry name" value="cyclophilin"/>
    <property type="match status" value="1"/>
</dbReference>
<sequence length="170" mass="18067">MEQSSTSQQASGQEVTLKTSKGDIVIELYPDKAPATVENFLKLANSGFYNGVKFHRIIPNFMIQVGDPNTKGDDVASYGTGGPGYTIDDEFENGLSNTRGMVAMANTGQPHSGGSQFFINVVDNASLNGGYSVFGKVVSGMDVADAIVNVPRNENDLPNDPITITSVEVK</sequence>
<dbReference type="PANTHER" id="PTHR45625">
    <property type="entry name" value="PEPTIDYL-PROLYL CIS-TRANS ISOMERASE-RELATED"/>
    <property type="match status" value="1"/>
</dbReference>
<evidence type="ECO:0000313" key="8">
    <source>
        <dbReference type="Proteomes" id="UP000177941"/>
    </source>
</evidence>
<dbReference type="InterPro" id="IPR024936">
    <property type="entry name" value="Cyclophilin-type_PPIase"/>
</dbReference>
<evidence type="ECO:0000256" key="1">
    <source>
        <dbReference type="ARBA" id="ARBA00002388"/>
    </source>
</evidence>
<evidence type="ECO:0000256" key="5">
    <source>
        <dbReference type="RuleBase" id="RU363019"/>
    </source>
</evidence>
<accession>A0A1G1XC23</accession>
<dbReference type="InterPro" id="IPR002130">
    <property type="entry name" value="Cyclophilin-type_PPIase_dom"/>
</dbReference>
<dbReference type="SUPFAM" id="SSF50891">
    <property type="entry name" value="Cyclophilin-like"/>
    <property type="match status" value="1"/>
</dbReference>
<comment type="similarity">
    <text evidence="2 5">Belongs to the cyclophilin-type PPIase family.</text>
</comment>